<accession>A0ABM1C2N3</accession>
<dbReference type="PROSITE" id="PS51054">
    <property type="entry name" value="ORANGE"/>
    <property type="match status" value="1"/>
</dbReference>
<comment type="subcellular location">
    <subcellularLocation>
        <location evidence="1">Nucleus</location>
    </subcellularLocation>
</comment>
<gene>
    <name evidence="10" type="primary">LOC106477074</name>
</gene>
<dbReference type="InterPro" id="IPR050370">
    <property type="entry name" value="HES_HEY"/>
</dbReference>
<keyword evidence="9" id="KW-1185">Reference proteome</keyword>
<dbReference type="InterPro" id="IPR036638">
    <property type="entry name" value="HLH_DNA-bd_sf"/>
</dbReference>
<evidence type="ECO:0000313" key="9">
    <source>
        <dbReference type="Proteomes" id="UP000694941"/>
    </source>
</evidence>
<evidence type="ECO:0000256" key="4">
    <source>
        <dbReference type="ARBA" id="ARBA00023163"/>
    </source>
</evidence>
<evidence type="ECO:0000256" key="1">
    <source>
        <dbReference type="ARBA" id="ARBA00004123"/>
    </source>
</evidence>
<keyword evidence="5" id="KW-0539">Nucleus</keyword>
<dbReference type="PROSITE" id="PS50888">
    <property type="entry name" value="BHLH"/>
    <property type="match status" value="1"/>
</dbReference>
<dbReference type="RefSeq" id="XP_013793128.2">
    <property type="nucleotide sequence ID" value="XM_013937674.2"/>
</dbReference>
<keyword evidence="2" id="KW-0805">Transcription regulation</keyword>
<name>A0ABM1C2N3_LIMPO</name>
<evidence type="ECO:0000259" key="7">
    <source>
        <dbReference type="PROSITE" id="PS50888"/>
    </source>
</evidence>
<organism evidence="9 10">
    <name type="scientific">Limulus polyphemus</name>
    <name type="common">Atlantic horseshoe crab</name>
    <dbReference type="NCBI Taxonomy" id="6850"/>
    <lineage>
        <taxon>Eukaryota</taxon>
        <taxon>Metazoa</taxon>
        <taxon>Ecdysozoa</taxon>
        <taxon>Arthropoda</taxon>
        <taxon>Chelicerata</taxon>
        <taxon>Merostomata</taxon>
        <taxon>Xiphosura</taxon>
        <taxon>Limulidae</taxon>
        <taxon>Limulus</taxon>
    </lineage>
</organism>
<keyword evidence="3" id="KW-0238">DNA-binding</keyword>
<dbReference type="PANTHER" id="PTHR10985">
    <property type="entry name" value="BASIC HELIX-LOOP-HELIX TRANSCRIPTION FACTOR, HES-RELATED"/>
    <property type="match status" value="1"/>
</dbReference>
<dbReference type="Gene3D" id="4.10.280.10">
    <property type="entry name" value="Helix-loop-helix DNA-binding domain"/>
    <property type="match status" value="1"/>
</dbReference>
<dbReference type="GeneID" id="106477074"/>
<evidence type="ECO:0000313" key="10">
    <source>
        <dbReference type="RefSeq" id="XP_013793128.2"/>
    </source>
</evidence>
<dbReference type="Proteomes" id="UP000694941">
    <property type="component" value="Unplaced"/>
</dbReference>
<evidence type="ECO:0000256" key="2">
    <source>
        <dbReference type="ARBA" id="ARBA00023015"/>
    </source>
</evidence>
<dbReference type="SMART" id="SM00511">
    <property type="entry name" value="ORANGE"/>
    <property type="match status" value="1"/>
</dbReference>
<feature type="region of interest" description="Disordered" evidence="6">
    <location>
        <begin position="1"/>
        <end position="25"/>
    </location>
</feature>
<dbReference type="SUPFAM" id="SSF47459">
    <property type="entry name" value="HLH, helix-loop-helix DNA-binding domain"/>
    <property type="match status" value="1"/>
</dbReference>
<reference evidence="10" key="1">
    <citation type="submission" date="2025-08" db="UniProtKB">
        <authorList>
            <consortium name="RefSeq"/>
        </authorList>
    </citation>
    <scope>IDENTIFICATION</scope>
    <source>
        <tissue evidence="10">Muscle</tissue>
    </source>
</reference>
<proteinExistence type="predicted"/>
<feature type="domain" description="BHLH" evidence="7">
    <location>
        <begin position="16"/>
        <end position="73"/>
    </location>
</feature>
<evidence type="ECO:0000256" key="6">
    <source>
        <dbReference type="SAM" id="MobiDB-lite"/>
    </source>
</evidence>
<feature type="domain" description="Orange" evidence="8">
    <location>
        <begin position="92"/>
        <end position="125"/>
    </location>
</feature>
<dbReference type="InterPro" id="IPR011598">
    <property type="entry name" value="bHLH_dom"/>
</dbReference>
<protein>
    <submittedName>
        <fullName evidence="10">Transcription factor HES-4-A-like</fullName>
    </submittedName>
</protein>
<keyword evidence="4" id="KW-0804">Transcription</keyword>
<dbReference type="InterPro" id="IPR003650">
    <property type="entry name" value="Orange_dom"/>
</dbReference>
<dbReference type="Gene3D" id="6.10.250.980">
    <property type="match status" value="1"/>
</dbReference>
<dbReference type="SUPFAM" id="SSF158457">
    <property type="entry name" value="Orange domain-like"/>
    <property type="match status" value="1"/>
</dbReference>
<dbReference type="Pfam" id="PF00010">
    <property type="entry name" value="HLH"/>
    <property type="match status" value="1"/>
</dbReference>
<dbReference type="SMART" id="SM00353">
    <property type="entry name" value="HLH"/>
    <property type="match status" value="1"/>
</dbReference>
<sequence length="266" mass="29537">METMPSDKVSMKTSENRRSTKPVMERRRRARINESLGELKKLILDALKKDNARHSKLEKADILEMTVKHLQNIQRQQTATRTLSDPLVMSKFRAGFNECAKEVTRYFSKIDGVDLPVRQRLVSHLADCLSSLSTQPCSSLSSTHPGGVQVPTNTNNVLNTVHLLPTRLPSGEIAFILPGENETSHQHLNMLPTYPPATTFLPPSPVSVLGSSGILSPAASDRTESSPSPINGILTATPLNTCKSISPIPSYHQLEKQENERVWRPW</sequence>
<dbReference type="CDD" id="cd18913">
    <property type="entry name" value="bHLH-O_hairy_like"/>
    <property type="match status" value="1"/>
</dbReference>
<evidence type="ECO:0000256" key="5">
    <source>
        <dbReference type="ARBA" id="ARBA00023242"/>
    </source>
</evidence>
<evidence type="ECO:0000259" key="8">
    <source>
        <dbReference type="PROSITE" id="PS51054"/>
    </source>
</evidence>
<evidence type="ECO:0000256" key="3">
    <source>
        <dbReference type="ARBA" id="ARBA00023125"/>
    </source>
</evidence>
<dbReference type="Pfam" id="PF07527">
    <property type="entry name" value="Hairy_orange"/>
    <property type="match status" value="1"/>
</dbReference>